<dbReference type="GO" id="GO:0003700">
    <property type="term" value="F:DNA-binding transcription factor activity"/>
    <property type="evidence" value="ECO:0007669"/>
    <property type="project" value="InterPro"/>
</dbReference>
<keyword evidence="12" id="KW-1185">Reference proteome</keyword>
<dbReference type="InterPro" id="IPR009057">
    <property type="entry name" value="Homeodomain-like_sf"/>
</dbReference>
<keyword evidence="5" id="KW-0539">Nucleus</keyword>
<comment type="subunit">
    <text evidence="6">Binds the target DNA as a monomer.</text>
</comment>
<dbReference type="EMBL" id="JAHRHJ020000001">
    <property type="protein sequence ID" value="KAH9331751.1"/>
    <property type="molecule type" value="Genomic_DNA"/>
</dbReference>
<dbReference type="OMA" id="SCCDKYP"/>
<organism evidence="11 12">
    <name type="scientific">Taxus chinensis</name>
    <name type="common">Chinese yew</name>
    <name type="synonym">Taxus wallichiana var. chinensis</name>
    <dbReference type="NCBI Taxonomy" id="29808"/>
    <lineage>
        <taxon>Eukaryota</taxon>
        <taxon>Viridiplantae</taxon>
        <taxon>Streptophyta</taxon>
        <taxon>Embryophyta</taxon>
        <taxon>Tracheophyta</taxon>
        <taxon>Spermatophyta</taxon>
        <taxon>Pinopsida</taxon>
        <taxon>Pinidae</taxon>
        <taxon>Conifers II</taxon>
        <taxon>Cupressales</taxon>
        <taxon>Taxaceae</taxon>
        <taxon>Taxus</taxon>
    </lineage>
</organism>
<evidence type="ECO:0000313" key="11">
    <source>
        <dbReference type="EMBL" id="KAH9331751.1"/>
    </source>
</evidence>
<dbReference type="InterPro" id="IPR001789">
    <property type="entry name" value="Sig_transdc_resp-reg_receiver"/>
</dbReference>
<evidence type="ECO:0000256" key="7">
    <source>
        <dbReference type="PROSITE-ProRule" id="PRU00169"/>
    </source>
</evidence>
<keyword evidence="3" id="KW-0238">DNA-binding</keyword>
<feature type="compositionally biased region" description="Polar residues" evidence="8">
    <location>
        <begin position="210"/>
        <end position="224"/>
    </location>
</feature>
<dbReference type="GO" id="GO:0000160">
    <property type="term" value="P:phosphorelay signal transduction system"/>
    <property type="evidence" value="ECO:0007669"/>
    <property type="project" value="InterPro"/>
</dbReference>
<sequence length="675" mass="74252">METALAESLLEWKDFPKALRVLVLDEDSEAAAQTKSKLEAFDYVVTTFSNETEALDAVASGTNSFHVALVEVTAGNSSRGFRFLETASDLPTIMMSNTSCLGTTMKCLALGAAEFLQKPISEDKLKNIWQHVVHKAFSTKENVLSKSLKPVKTTVTSMLKLGPGQARVKSESLEGGQYCQSIGEASAPYEAISGMSVPTGPVTRETISEPYNSERFTAPSTPQLEQGGRSASDEDLQDKSLTLDNTTNLNIEFLDAANNLPYRAIGEAKLDVEATSEWSSKVDSLISVKKETQDMDEISLKRRIAKQSGLISDDIINEKLQNGTRSSTSGLQSRAETVDVQVLIVSGIAEEEVGSAEDSRSDEENIEKEAVVSSSAFNEENLDSSTEDTKGRKSNVDHSCKKNKTASSKKKFKVEWTMDLHRRFLQAVEQLGVDQAIPSRILELMKVDGLTRHNVASHLQKYRSHRKHIMPREDEVAGRRSRQHFDPTWTITKQDVHWSHKGNPASGQILAYPPVQIQPTPHGTPIGRPLLHVWGHPTTDQSGRNMWQKPPMGTPTTWQVQDGSFWNHPGVYVDAWGCPVPGMSFYPQPMVNLPSTIDVGSNGHVPISDPTTNNGSPLWGMSIDVHPPKELIDEAIREALDNPWMPLPLGLKPPSMQSVISELQKQGISKIPPPS</sequence>
<evidence type="ECO:0000256" key="8">
    <source>
        <dbReference type="SAM" id="MobiDB-lite"/>
    </source>
</evidence>
<dbReference type="PANTHER" id="PTHR31312:SF4">
    <property type="entry name" value="TWO-COMPONENT RESPONSE REGULATOR-LIKE APRR2"/>
    <property type="match status" value="1"/>
</dbReference>
<dbReference type="Gene3D" id="1.10.10.60">
    <property type="entry name" value="Homeodomain-like"/>
    <property type="match status" value="1"/>
</dbReference>
<dbReference type="PANTHER" id="PTHR31312">
    <property type="entry name" value="TRANSCRIPTION ACTIVATOR GLK1"/>
    <property type="match status" value="1"/>
</dbReference>
<dbReference type="InterPro" id="IPR017930">
    <property type="entry name" value="Myb_dom"/>
</dbReference>
<evidence type="ECO:0000313" key="12">
    <source>
        <dbReference type="Proteomes" id="UP000824469"/>
    </source>
</evidence>
<feature type="domain" description="Response regulatory" evidence="9">
    <location>
        <begin position="20"/>
        <end position="133"/>
    </location>
</feature>
<dbReference type="GO" id="GO:0000976">
    <property type="term" value="F:transcription cis-regulatory region binding"/>
    <property type="evidence" value="ECO:0007669"/>
    <property type="project" value="TreeGrafter"/>
</dbReference>
<feature type="compositionally biased region" description="Basic and acidic residues" evidence="8">
    <location>
        <begin position="387"/>
        <end position="400"/>
    </location>
</feature>
<protein>
    <recommendedName>
        <fullName evidence="13">Two-component response regulator-like APRR2</fullName>
    </recommendedName>
</protein>
<evidence type="ECO:0000256" key="3">
    <source>
        <dbReference type="ARBA" id="ARBA00023125"/>
    </source>
</evidence>
<evidence type="ECO:0000256" key="4">
    <source>
        <dbReference type="ARBA" id="ARBA00023163"/>
    </source>
</evidence>
<dbReference type="SUPFAM" id="SSF46689">
    <property type="entry name" value="Homeodomain-like"/>
    <property type="match status" value="1"/>
</dbReference>
<evidence type="ECO:0000256" key="6">
    <source>
        <dbReference type="ARBA" id="ARBA00061767"/>
    </source>
</evidence>
<dbReference type="InterPro" id="IPR044825">
    <property type="entry name" value="GLK1/2-like"/>
</dbReference>
<dbReference type="InterPro" id="IPR011006">
    <property type="entry name" value="CheY-like_superfamily"/>
</dbReference>
<feature type="region of interest" description="Disordered" evidence="8">
    <location>
        <begin position="353"/>
        <end position="408"/>
    </location>
</feature>
<comment type="subcellular location">
    <subcellularLocation>
        <location evidence="1">Nucleus</location>
    </subcellularLocation>
</comment>
<dbReference type="GO" id="GO:0045893">
    <property type="term" value="P:positive regulation of DNA-templated transcription"/>
    <property type="evidence" value="ECO:0007669"/>
    <property type="project" value="InterPro"/>
</dbReference>
<keyword evidence="4" id="KW-0804">Transcription</keyword>
<comment type="caution">
    <text evidence="11">The sequence shown here is derived from an EMBL/GenBank/DDBJ whole genome shotgun (WGS) entry which is preliminary data.</text>
</comment>
<dbReference type="AlphaFoldDB" id="A0AA38GZY8"/>
<evidence type="ECO:0000259" key="10">
    <source>
        <dbReference type="PROSITE" id="PS51294"/>
    </source>
</evidence>
<dbReference type="FunFam" id="3.40.50.2300:FF:000206">
    <property type="entry name" value="Two-component response regulator-like APRR2"/>
    <property type="match status" value="1"/>
</dbReference>
<dbReference type="Pfam" id="PF00249">
    <property type="entry name" value="Myb_DNA-binding"/>
    <property type="match status" value="1"/>
</dbReference>
<evidence type="ECO:0000256" key="1">
    <source>
        <dbReference type="ARBA" id="ARBA00004123"/>
    </source>
</evidence>
<dbReference type="SMART" id="SM00448">
    <property type="entry name" value="REC"/>
    <property type="match status" value="1"/>
</dbReference>
<dbReference type="Proteomes" id="UP000824469">
    <property type="component" value="Unassembled WGS sequence"/>
</dbReference>
<name>A0AA38GZY8_TAXCH</name>
<dbReference type="InterPro" id="IPR001005">
    <property type="entry name" value="SANT/Myb"/>
</dbReference>
<evidence type="ECO:0000259" key="9">
    <source>
        <dbReference type="PROSITE" id="PS50110"/>
    </source>
</evidence>
<comment type="caution">
    <text evidence="7">Lacks conserved residue(s) required for the propagation of feature annotation.</text>
</comment>
<dbReference type="NCBIfam" id="TIGR01557">
    <property type="entry name" value="myb_SHAQKYF"/>
    <property type="match status" value="1"/>
</dbReference>
<feature type="domain" description="HTH myb-type" evidence="10">
    <location>
        <begin position="408"/>
        <end position="467"/>
    </location>
</feature>
<proteinExistence type="predicted"/>
<feature type="region of interest" description="Disordered" evidence="8">
    <location>
        <begin position="210"/>
        <end position="235"/>
    </location>
</feature>
<dbReference type="Gene3D" id="3.40.50.2300">
    <property type="match status" value="1"/>
</dbReference>
<dbReference type="Pfam" id="PF00072">
    <property type="entry name" value="Response_reg"/>
    <property type="match status" value="1"/>
</dbReference>
<reference evidence="11 12" key="1">
    <citation type="journal article" date="2021" name="Nat. Plants">
        <title>The Taxus genome provides insights into paclitaxel biosynthesis.</title>
        <authorList>
            <person name="Xiong X."/>
            <person name="Gou J."/>
            <person name="Liao Q."/>
            <person name="Li Y."/>
            <person name="Zhou Q."/>
            <person name="Bi G."/>
            <person name="Li C."/>
            <person name="Du R."/>
            <person name="Wang X."/>
            <person name="Sun T."/>
            <person name="Guo L."/>
            <person name="Liang H."/>
            <person name="Lu P."/>
            <person name="Wu Y."/>
            <person name="Zhang Z."/>
            <person name="Ro D.K."/>
            <person name="Shang Y."/>
            <person name="Huang S."/>
            <person name="Yan J."/>
        </authorList>
    </citation>
    <scope>NUCLEOTIDE SEQUENCE [LARGE SCALE GENOMIC DNA]</scope>
    <source>
        <strain evidence="11">Ta-2019</strain>
    </source>
</reference>
<dbReference type="GO" id="GO:0005634">
    <property type="term" value="C:nucleus"/>
    <property type="evidence" value="ECO:0007669"/>
    <property type="project" value="UniProtKB-SubCell"/>
</dbReference>
<dbReference type="PROSITE" id="PS51294">
    <property type="entry name" value="HTH_MYB"/>
    <property type="match status" value="1"/>
</dbReference>
<evidence type="ECO:0008006" key="13">
    <source>
        <dbReference type="Google" id="ProtNLM"/>
    </source>
</evidence>
<dbReference type="SUPFAM" id="SSF52172">
    <property type="entry name" value="CheY-like"/>
    <property type="match status" value="1"/>
</dbReference>
<dbReference type="FunFam" id="1.10.10.60:FF:000007">
    <property type="entry name" value="Two-component response regulator"/>
    <property type="match status" value="1"/>
</dbReference>
<gene>
    <name evidence="11" type="ORF">KI387_003859</name>
</gene>
<accession>A0AA38GZY8</accession>
<evidence type="ECO:0000256" key="5">
    <source>
        <dbReference type="ARBA" id="ARBA00023242"/>
    </source>
</evidence>
<evidence type="ECO:0000256" key="2">
    <source>
        <dbReference type="ARBA" id="ARBA00023015"/>
    </source>
</evidence>
<dbReference type="InterPro" id="IPR006447">
    <property type="entry name" value="Myb_dom_plants"/>
</dbReference>
<keyword evidence="2" id="KW-0805">Transcription regulation</keyword>
<feature type="compositionally biased region" description="Basic and acidic residues" evidence="8">
    <location>
        <begin position="357"/>
        <end position="370"/>
    </location>
</feature>
<dbReference type="PROSITE" id="PS50110">
    <property type="entry name" value="RESPONSE_REGULATORY"/>
    <property type="match status" value="1"/>
</dbReference>